<proteinExistence type="predicted"/>
<dbReference type="Proteomes" id="UP001199070">
    <property type="component" value="Unassembled WGS sequence"/>
</dbReference>
<feature type="domain" description="OmpA-like" evidence="1">
    <location>
        <begin position="10"/>
        <end position="81"/>
    </location>
</feature>
<evidence type="ECO:0000259" key="1">
    <source>
        <dbReference type="Pfam" id="PF00691"/>
    </source>
</evidence>
<reference evidence="2" key="1">
    <citation type="submission" date="2023-08" db="EMBL/GenBank/DDBJ databases">
        <title>A collection of bacterial strains from the Burkholderia cepacia Research Laboratory and Repository.</title>
        <authorList>
            <person name="Lipuma J."/>
            <person name="Spilker T."/>
        </authorList>
    </citation>
    <scope>NUCLEOTIDE SEQUENCE</scope>
    <source>
        <strain evidence="2">AU0862</strain>
    </source>
</reference>
<dbReference type="RefSeq" id="WP_226134421.1">
    <property type="nucleotide sequence ID" value="NZ_JAIZTC010000005.1"/>
</dbReference>
<evidence type="ECO:0000313" key="2">
    <source>
        <dbReference type="EMBL" id="MCA8381231.1"/>
    </source>
</evidence>
<dbReference type="InterPro" id="IPR006665">
    <property type="entry name" value="OmpA-like"/>
</dbReference>
<comment type="caution">
    <text evidence="2">The sequence shown here is derived from an EMBL/GenBank/DDBJ whole genome shotgun (WGS) entry which is preliminary data.</text>
</comment>
<evidence type="ECO:0000313" key="3">
    <source>
        <dbReference type="Proteomes" id="UP001199070"/>
    </source>
</evidence>
<sequence length="124" mass="13496">MQYASKLDHGVTAISNSDRIALASLLVTVRGSAANNGPVVIYGYADEREHDAIAIARTRANVVQAYLRDLGVSEDRIHVEPKIWRNNSAIPSAERNQIEIEFIPACLPDGCENPCGAVLPEQVQ</sequence>
<dbReference type="AlphaFoldDB" id="A0AAW4TGB7"/>
<accession>A0AAW4TGB7</accession>
<dbReference type="InterPro" id="IPR036737">
    <property type="entry name" value="OmpA-like_sf"/>
</dbReference>
<dbReference type="Pfam" id="PF00691">
    <property type="entry name" value="OmpA"/>
    <property type="match status" value="1"/>
</dbReference>
<gene>
    <name evidence="2" type="ORF">LGN22_20310</name>
</gene>
<protein>
    <submittedName>
        <fullName evidence="2">OmpA family protein</fullName>
    </submittedName>
</protein>
<dbReference type="Gene3D" id="3.30.1330.60">
    <property type="entry name" value="OmpA-like domain"/>
    <property type="match status" value="1"/>
</dbReference>
<dbReference type="EMBL" id="JAIZTC010000005">
    <property type="protein sequence ID" value="MCA8381231.1"/>
    <property type="molecule type" value="Genomic_DNA"/>
</dbReference>
<organism evidence="2 3">
    <name type="scientific">Burkholderia cenocepacia</name>
    <dbReference type="NCBI Taxonomy" id="95486"/>
    <lineage>
        <taxon>Bacteria</taxon>
        <taxon>Pseudomonadati</taxon>
        <taxon>Pseudomonadota</taxon>
        <taxon>Betaproteobacteria</taxon>
        <taxon>Burkholderiales</taxon>
        <taxon>Burkholderiaceae</taxon>
        <taxon>Burkholderia</taxon>
        <taxon>Burkholderia cepacia complex</taxon>
    </lineage>
</organism>
<name>A0AAW4TGB7_9BURK</name>
<dbReference type="SUPFAM" id="SSF103088">
    <property type="entry name" value="OmpA-like"/>
    <property type="match status" value="1"/>
</dbReference>